<proteinExistence type="inferred from homology"/>
<dbReference type="Proteomes" id="UP000245133">
    <property type="component" value="Unassembled WGS sequence"/>
</dbReference>
<keyword evidence="4" id="KW-1133">Transmembrane helix</keyword>
<dbReference type="PANTHER" id="PTHR24322:SF736">
    <property type="entry name" value="RETINOL DEHYDROGENASE 10"/>
    <property type="match status" value="1"/>
</dbReference>
<organism evidence="5 6">
    <name type="scientific">Leptospira ryugenii</name>
    <dbReference type="NCBI Taxonomy" id="1917863"/>
    <lineage>
        <taxon>Bacteria</taxon>
        <taxon>Pseudomonadati</taxon>
        <taxon>Spirochaetota</taxon>
        <taxon>Spirochaetia</taxon>
        <taxon>Leptospirales</taxon>
        <taxon>Leptospiraceae</taxon>
        <taxon>Leptospira</taxon>
    </lineage>
</organism>
<dbReference type="InterPro" id="IPR036291">
    <property type="entry name" value="NAD(P)-bd_dom_sf"/>
</dbReference>
<reference evidence="5 6" key="1">
    <citation type="submission" date="2018-02" db="EMBL/GenBank/DDBJ databases">
        <title>Novel Leptospira species isolated from soil and water in Japan.</title>
        <authorList>
            <person name="Nakao R."/>
            <person name="Masuzawa T."/>
        </authorList>
    </citation>
    <scope>NUCLEOTIDE SEQUENCE [LARGE SCALE GENOMIC DNA]</scope>
    <source>
        <strain evidence="5 6">YH101</strain>
    </source>
</reference>
<evidence type="ECO:0000256" key="4">
    <source>
        <dbReference type="SAM" id="Phobius"/>
    </source>
</evidence>
<evidence type="ECO:0000256" key="3">
    <source>
        <dbReference type="RuleBase" id="RU000363"/>
    </source>
</evidence>
<evidence type="ECO:0000256" key="1">
    <source>
        <dbReference type="ARBA" id="ARBA00006484"/>
    </source>
</evidence>
<sequence length="287" mass="31568">MNWIDESKKTAFSWFVEIKGKTALITGAGMGIGALVCEDFAKLGIKKIIGVDVDTKALKEMKLKIESYGVEFESYPCDLSSVSQIEALFSRIQKKKVSFEILINNAGIAPSGSFVDGEFQKWEKAIQINVTGLIKVTHLALPILSQAENAHIVNLASIAGKYGSEGTAVYSATKHAVVGFSHALRMEYYEKNIGVSWVCPTMAKTRMIEGVKPSIFTPVIPPLSVALAIRKAIQKNQAEVMVPSYLRLSIVVLPTLFPRFFFWLAVKLKVSKGWLDANKGLEKNIPV</sequence>
<protein>
    <submittedName>
        <fullName evidence="5">KR domain protein</fullName>
    </submittedName>
</protein>
<dbReference type="InterPro" id="IPR020904">
    <property type="entry name" value="Sc_DH/Rdtase_CS"/>
</dbReference>
<comment type="similarity">
    <text evidence="1 3">Belongs to the short-chain dehydrogenases/reductases (SDR) family.</text>
</comment>
<accession>A0A2P2E3N6</accession>
<keyword evidence="4" id="KW-0472">Membrane</keyword>
<dbReference type="SUPFAM" id="SSF51735">
    <property type="entry name" value="NAD(P)-binding Rossmann-fold domains"/>
    <property type="match status" value="1"/>
</dbReference>
<dbReference type="InterPro" id="IPR002347">
    <property type="entry name" value="SDR_fam"/>
</dbReference>
<dbReference type="PROSITE" id="PS00061">
    <property type="entry name" value="ADH_SHORT"/>
    <property type="match status" value="1"/>
</dbReference>
<dbReference type="PRINTS" id="PR00080">
    <property type="entry name" value="SDRFAMILY"/>
</dbReference>
<dbReference type="AlphaFoldDB" id="A0A2P2E3N6"/>
<feature type="transmembrane region" description="Helical" evidence="4">
    <location>
        <begin position="245"/>
        <end position="266"/>
    </location>
</feature>
<comment type="caution">
    <text evidence="5">The sequence shown here is derived from an EMBL/GenBank/DDBJ whole genome shotgun (WGS) entry which is preliminary data.</text>
</comment>
<keyword evidence="2" id="KW-0560">Oxidoreductase</keyword>
<keyword evidence="6" id="KW-1185">Reference proteome</keyword>
<dbReference type="RefSeq" id="WP_244594442.1">
    <property type="nucleotide sequence ID" value="NZ_BFBB01000008.1"/>
</dbReference>
<dbReference type="PANTHER" id="PTHR24322">
    <property type="entry name" value="PKSB"/>
    <property type="match status" value="1"/>
</dbReference>
<keyword evidence="4" id="KW-0812">Transmembrane</keyword>
<evidence type="ECO:0000313" key="5">
    <source>
        <dbReference type="EMBL" id="GBF51505.1"/>
    </source>
</evidence>
<gene>
    <name evidence="5" type="ORF">LPTSP4_30430</name>
</gene>
<dbReference type="GO" id="GO:0016616">
    <property type="term" value="F:oxidoreductase activity, acting on the CH-OH group of donors, NAD or NADP as acceptor"/>
    <property type="evidence" value="ECO:0007669"/>
    <property type="project" value="TreeGrafter"/>
</dbReference>
<evidence type="ECO:0000313" key="6">
    <source>
        <dbReference type="Proteomes" id="UP000245133"/>
    </source>
</evidence>
<dbReference type="PRINTS" id="PR00081">
    <property type="entry name" value="GDHRDH"/>
</dbReference>
<dbReference type="Gene3D" id="3.40.50.720">
    <property type="entry name" value="NAD(P)-binding Rossmann-like Domain"/>
    <property type="match status" value="1"/>
</dbReference>
<dbReference type="Pfam" id="PF00106">
    <property type="entry name" value="adh_short"/>
    <property type="match status" value="1"/>
</dbReference>
<evidence type="ECO:0000256" key="2">
    <source>
        <dbReference type="ARBA" id="ARBA00023002"/>
    </source>
</evidence>
<dbReference type="EMBL" id="BFBB01000008">
    <property type="protein sequence ID" value="GBF51505.1"/>
    <property type="molecule type" value="Genomic_DNA"/>
</dbReference>
<name>A0A2P2E3N6_9LEPT</name>